<feature type="domain" description="FP protein C-terminal" evidence="1">
    <location>
        <begin position="58"/>
        <end position="101"/>
    </location>
</feature>
<reference evidence="2 3" key="1">
    <citation type="submission" date="2023-01" db="EMBL/GenBank/DDBJ databases">
        <authorList>
            <person name="Whitehead M."/>
        </authorList>
    </citation>
    <scope>NUCLEOTIDE SEQUENCE [LARGE SCALE GENOMIC DNA]</scope>
</reference>
<dbReference type="Proteomes" id="UP001160148">
    <property type="component" value="Unassembled WGS sequence"/>
</dbReference>
<evidence type="ECO:0000313" key="2">
    <source>
        <dbReference type="EMBL" id="CAI6354075.1"/>
    </source>
</evidence>
<name>A0AAV0WDJ0_9HEMI</name>
<dbReference type="Pfam" id="PF25298">
    <property type="entry name" value="Baculo_FP_2nd"/>
    <property type="match status" value="1"/>
</dbReference>
<sequence length="108" mass="12768">MNTKQDIGKLVFRFKNKIIKDEVLLKVKNRYKNKNPLKAVEIHSSFPDKLVFINHELTTTNQKLFWVSKLLAKEYSHKYAWFTSEGVFMMKSDGDKLFKVVSQLHGYQ</sequence>
<dbReference type="InterPro" id="IPR057251">
    <property type="entry name" value="FP_C"/>
</dbReference>
<protein>
    <recommendedName>
        <fullName evidence="1">FP protein C-terminal domain-containing protein</fullName>
    </recommendedName>
</protein>
<organism evidence="2 3">
    <name type="scientific">Macrosiphum euphorbiae</name>
    <name type="common">potato aphid</name>
    <dbReference type="NCBI Taxonomy" id="13131"/>
    <lineage>
        <taxon>Eukaryota</taxon>
        <taxon>Metazoa</taxon>
        <taxon>Ecdysozoa</taxon>
        <taxon>Arthropoda</taxon>
        <taxon>Hexapoda</taxon>
        <taxon>Insecta</taxon>
        <taxon>Pterygota</taxon>
        <taxon>Neoptera</taxon>
        <taxon>Paraneoptera</taxon>
        <taxon>Hemiptera</taxon>
        <taxon>Sternorrhyncha</taxon>
        <taxon>Aphidomorpha</taxon>
        <taxon>Aphidoidea</taxon>
        <taxon>Aphididae</taxon>
        <taxon>Macrosiphini</taxon>
        <taxon>Macrosiphum</taxon>
    </lineage>
</organism>
<dbReference type="EMBL" id="CARXXK010000002">
    <property type="protein sequence ID" value="CAI6354075.1"/>
    <property type="molecule type" value="Genomic_DNA"/>
</dbReference>
<comment type="caution">
    <text evidence="2">The sequence shown here is derived from an EMBL/GenBank/DDBJ whole genome shotgun (WGS) entry which is preliminary data.</text>
</comment>
<dbReference type="AlphaFoldDB" id="A0AAV0WDJ0"/>
<proteinExistence type="predicted"/>
<keyword evidence="3" id="KW-1185">Reference proteome</keyword>
<evidence type="ECO:0000259" key="1">
    <source>
        <dbReference type="Pfam" id="PF25298"/>
    </source>
</evidence>
<gene>
    <name evidence="2" type="ORF">MEUPH1_LOCUS10121</name>
</gene>
<evidence type="ECO:0000313" key="3">
    <source>
        <dbReference type="Proteomes" id="UP001160148"/>
    </source>
</evidence>
<accession>A0AAV0WDJ0</accession>